<protein>
    <submittedName>
        <fullName evidence="2">C-Jun-amino-terminal kinase-interacting protein 1</fullName>
    </submittedName>
</protein>
<dbReference type="STRING" id="240159.A0A4U5U759"/>
<dbReference type="AlphaFoldDB" id="A0A4U5U759"/>
<keyword evidence="2" id="KW-0808">Transferase</keyword>
<feature type="region of interest" description="Disordered" evidence="1">
    <location>
        <begin position="1"/>
        <end position="21"/>
    </location>
</feature>
<gene>
    <name evidence="2" type="ORF">D9C73_003576</name>
</gene>
<keyword evidence="2" id="KW-0418">Kinase</keyword>
<dbReference type="GO" id="GO:0016301">
    <property type="term" value="F:kinase activity"/>
    <property type="evidence" value="ECO:0007669"/>
    <property type="project" value="UniProtKB-KW"/>
</dbReference>
<keyword evidence="3" id="KW-1185">Reference proteome</keyword>
<sequence length="230" mass="25122">MADREKRKGTPPAGRNIQVKSPAGFRFSSSALNNSPPYIAAAAAAAAAAVKGSESDASPIDPDELHHPLLLLLPLLRLSSCLLLPLAHPPSLPPSLSNPLAPSPPAPPPPLLSAVDALLTYSMDSGGEGEEGWMEDQWEKWLTHDISLDEFEDDDLSEITEITDECGMSLNCNGPDIKMHHWYPSFCHLQLYSSSKILPRKCFKQLKEVYRVSAPIGQKKEKKILHAVKE</sequence>
<dbReference type="EMBL" id="CM014081">
    <property type="protein sequence ID" value="TKS69511.1"/>
    <property type="molecule type" value="Genomic_DNA"/>
</dbReference>
<dbReference type="Proteomes" id="UP000298787">
    <property type="component" value="Chromosome 4"/>
</dbReference>
<name>A0A4U5U759_COLLU</name>
<evidence type="ECO:0000313" key="3">
    <source>
        <dbReference type="Proteomes" id="UP000298787"/>
    </source>
</evidence>
<evidence type="ECO:0000313" key="2">
    <source>
        <dbReference type="EMBL" id="TKS69511.1"/>
    </source>
</evidence>
<reference evidence="2 3" key="1">
    <citation type="submission" date="2019-01" db="EMBL/GenBank/DDBJ databases">
        <title>Genome Assembly of Collichthys lucidus.</title>
        <authorList>
            <person name="Cai M."/>
            <person name="Xiao S."/>
        </authorList>
    </citation>
    <scope>NUCLEOTIDE SEQUENCE [LARGE SCALE GENOMIC DNA]</scope>
    <source>
        <strain evidence="2">JT15FE1705JMU</strain>
        <tissue evidence="2">Muscle</tissue>
    </source>
</reference>
<evidence type="ECO:0000256" key="1">
    <source>
        <dbReference type="SAM" id="MobiDB-lite"/>
    </source>
</evidence>
<accession>A0A4U5U759</accession>
<organism evidence="2 3">
    <name type="scientific">Collichthys lucidus</name>
    <name type="common">Big head croaker</name>
    <name type="synonym">Sciaena lucida</name>
    <dbReference type="NCBI Taxonomy" id="240159"/>
    <lineage>
        <taxon>Eukaryota</taxon>
        <taxon>Metazoa</taxon>
        <taxon>Chordata</taxon>
        <taxon>Craniata</taxon>
        <taxon>Vertebrata</taxon>
        <taxon>Euteleostomi</taxon>
        <taxon>Actinopterygii</taxon>
        <taxon>Neopterygii</taxon>
        <taxon>Teleostei</taxon>
        <taxon>Neoteleostei</taxon>
        <taxon>Acanthomorphata</taxon>
        <taxon>Eupercaria</taxon>
        <taxon>Sciaenidae</taxon>
        <taxon>Collichthys</taxon>
    </lineage>
</organism>
<proteinExistence type="predicted"/>